<organism evidence="3 4">
    <name type="scientific">Rhodococcus rhodochrous J45</name>
    <dbReference type="NCBI Taxonomy" id="935266"/>
    <lineage>
        <taxon>Bacteria</taxon>
        <taxon>Bacillati</taxon>
        <taxon>Actinomycetota</taxon>
        <taxon>Actinomycetes</taxon>
        <taxon>Mycobacteriales</taxon>
        <taxon>Nocardiaceae</taxon>
        <taxon>Rhodococcus</taxon>
    </lineage>
</organism>
<proteinExistence type="predicted"/>
<protein>
    <submittedName>
        <fullName evidence="3">Acyl-CoA synthetase (AMP-forming)/AMP-acid ligase II</fullName>
    </submittedName>
</protein>
<name>A0A562DZM3_RHORH</name>
<dbReference type="SUPFAM" id="SSF56801">
    <property type="entry name" value="Acetyl-CoA synthetase-like"/>
    <property type="match status" value="1"/>
</dbReference>
<comment type="caution">
    <text evidence="3">The sequence shown here is derived from an EMBL/GenBank/DDBJ whole genome shotgun (WGS) entry which is preliminary data.</text>
</comment>
<evidence type="ECO:0000259" key="2">
    <source>
        <dbReference type="Pfam" id="PF13193"/>
    </source>
</evidence>
<dbReference type="InterPro" id="IPR000873">
    <property type="entry name" value="AMP-dep_synth/lig_dom"/>
</dbReference>
<dbReference type="Pfam" id="PF00501">
    <property type="entry name" value="AMP-binding"/>
    <property type="match status" value="1"/>
</dbReference>
<dbReference type="InterPro" id="IPR020845">
    <property type="entry name" value="AMP-binding_CS"/>
</dbReference>
<gene>
    <name evidence="3" type="ORF">L618_003500000180</name>
</gene>
<dbReference type="Proteomes" id="UP000317573">
    <property type="component" value="Unassembled WGS sequence"/>
</dbReference>
<dbReference type="InterPro" id="IPR045851">
    <property type="entry name" value="AMP-bd_C_sf"/>
</dbReference>
<dbReference type="RefSeq" id="WP_145692530.1">
    <property type="nucleotide sequence ID" value="NZ_VLJT01000034.1"/>
</dbReference>
<feature type="domain" description="AMP-dependent synthetase/ligase" evidence="1">
    <location>
        <begin position="8"/>
        <end position="350"/>
    </location>
</feature>
<dbReference type="InterPro" id="IPR050237">
    <property type="entry name" value="ATP-dep_AMP-bd_enzyme"/>
</dbReference>
<evidence type="ECO:0000259" key="1">
    <source>
        <dbReference type="Pfam" id="PF00501"/>
    </source>
</evidence>
<keyword evidence="3" id="KW-0436">Ligase</keyword>
<sequence length="489" mass="52843">MQIGDLIRRAGAQFGSAPALIHEDRVVSFAEFDELTDRLGNALLAAGLTAGDRVAVLMPNGIDGVVAYYAIAKAGLVRVPLNVRETASEHAYKIDDSQARALIHAGDPPASVEVMITADELPGLIAGALPGPCDIRREQDAPFRLAYTGGTTGKPKAVVLTTRSELAEVANFLVDLLPNLRPDSVMLHAAPITHGSGAFFLPHLVKGAPNVILPKFTSAAFLEAARKYRATTTFMVPTMIALLLEDPDTATADLTLERLCYGGAPIATSVLQRGLDLLGPVFAQLYGQAEAPLAITCLQPWEHTPERLTSAGKPYTFVEVQIRDTDGNVLGPGGVGEVLTRGPHTMSRYWRRPEATAETVEPDGWLHTGDIGRWDDDGYLHLLDRRHDVIISGGFNVYPREVEDALLTHPSVIEAAVVGLPDDKWGERVAAAVVTRSETCPEEILEFCADRLAGFKRPRAIEIWPAIPTSPVGKSLRREVRDRMAAARQ</sequence>
<evidence type="ECO:0000313" key="3">
    <source>
        <dbReference type="EMBL" id="TWH14934.1"/>
    </source>
</evidence>
<dbReference type="AlphaFoldDB" id="A0A562DZM3"/>
<dbReference type="EMBL" id="VLJT01000034">
    <property type="protein sequence ID" value="TWH14934.1"/>
    <property type="molecule type" value="Genomic_DNA"/>
</dbReference>
<accession>A0A562DZM3</accession>
<feature type="domain" description="AMP-binding enzyme C-terminal" evidence="2">
    <location>
        <begin position="401"/>
        <end position="474"/>
    </location>
</feature>
<dbReference type="GO" id="GO:0016877">
    <property type="term" value="F:ligase activity, forming carbon-sulfur bonds"/>
    <property type="evidence" value="ECO:0007669"/>
    <property type="project" value="UniProtKB-ARBA"/>
</dbReference>
<dbReference type="PROSITE" id="PS00455">
    <property type="entry name" value="AMP_BINDING"/>
    <property type="match status" value="1"/>
</dbReference>
<dbReference type="InterPro" id="IPR025110">
    <property type="entry name" value="AMP-bd_C"/>
</dbReference>
<dbReference type="PANTHER" id="PTHR43767">
    <property type="entry name" value="LONG-CHAIN-FATTY-ACID--COA LIGASE"/>
    <property type="match status" value="1"/>
</dbReference>
<dbReference type="PANTHER" id="PTHR43767:SF7">
    <property type="entry name" value="MEDIUM_LONG-CHAIN-FATTY-ACID--COA LIGASE FADD8"/>
    <property type="match status" value="1"/>
</dbReference>
<dbReference type="Gene3D" id="3.40.50.12780">
    <property type="entry name" value="N-terminal domain of ligase-like"/>
    <property type="match status" value="1"/>
</dbReference>
<evidence type="ECO:0000313" key="4">
    <source>
        <dbReference type="Proteomes" id="UP000317573"/>
    </source>
</evidence>
<reference evidence="3 4" key="1">
    <citation type="submission" date="2019-07" db="EMBL/GenBank/DDBJ databases">
        <title>Genome sequencing of lignin-degrading bacterial isolates.</title>
        <authorList>
            <person name="Gladden J."/>
        </authorList>
    </citation>
    <scope>NUCLEOTIDE SEQUENCE [LARGE SCALE GENOMIC DNA]</scope>
    <source>
        <strain evidence="3 4">J45</strain>
    </source>
</reference>
<dbReference type="Gene3D" id="3.30.300.30">
    <property type="match status" value="1"/>
</dbReference>
<dbReference type="InterPro" id="IPR042099">
    <property type="entry name" value="ANL_N_sf"/>
</dbReference>
<dbReference type="Pfam" id="PF13193">
    <property type="entry name" value="AMP-binding_C"/>
    <property type="match status" value="1"/>
</dbReference>